<dbReference type="Proteomes" id="UP000489600">
    <property type="component" value="Unassembled WGS sequence"/>
</dbReference>
<accession>A0A565BAS5</accession>
<evidence type="ECO:0000313" key="1">
    <source>
        <dbReference type="EMBL" id="VVA98421.1"/>
    </source>
</evidence>
<name>A0A565BAS5_9BRAS</name>
<proteinExistence type="predicted"/>
<comment type="caution">
    <text evidence="1">The sequence shown here is derived from an EMBL/GenBank/DDBJ whole genome shotgun (WGS) entry which is preliminary data.</text>
</comment>
<organism evidence="1 2">
    <name type="scientific">Arabis nemorensis</name>
    <dbReference type="NCBI Taxonomy" id="586526"/>
    <lineage>
        <taxon>Eukaryota</taxon>
        <taxon>Viridiplantae</taxon>
        <taxon>Streptophyta</taxon>
        <taxon>Embryophyta</taxon>
        <taxon>Tracheophyta</taxon>
        <taxon>Spermatophyta</taxon>
        <taxon>Magnoliopsida</taxon>
        <taxon>eudicotyledons</taxon>
        <taxon>Gunneridae</taxon>
        <taxon>Pentapetalae</taxon>
        <taxon>rosids</taxon>
        <taxon>malvids</taxon>
        <taxon>Brassicales</taxon>
        <taxon>Brassicaceae</taxon>
        <taxon>Arabideae</taxon>
        <taxon>Arabis</taxon>
    </lineage>
</organism>
<evidence type="ECO:0000313" key="2">
    <source>
        <dbReference type="Proteomes" id="UP000489600"/>
    </source>
</evidence>
<protein>
    <submittedName>
        <fullName evidence="1">Uncharacterized protein</fullName>
    </submittedName>
</protein>
<keyword evidence="2" id="KW-1185">Reference proteome</keyword>
<gene>
    <name evidence="1" type="ORF">ANE_LOCUS8866</name>
</gene>
<sequence>MLPSTFIETTKGLSFSDVGGAKARRRRTVALLLCSSVGYLLRSTCYNRSFRLSEYRVKDNSDPVTSKSASTNHHTPLIPSAVHRRITISGTITRIPLESYALIVYSLFSVAKAEDLYVVELFSLDLGSELHHSAPTAPLQTLLHQKRRPRSDNSPLRIFLAVVFFSCNGCKYQTWRNRRSSPLSLPLRCKRYKTWAWPSLIHGLATPFGPSSMPKSISWANYFKQDGQVSLVDLVYGHSRVILAKLCCLSCRFRQVVTEFVKNFVLQIKPGETNSLSMCFNPSIVEIHISKYERVEVF</sequence>
<dbReference type="EMBL" id="CABITT030000003">
    <property type="protein sequence ID" value="VVA98421.1"/>
    <property type="molecule type" value="Genomic_DNA"/>
</dbReference>
<dbReference type="AlphaFoldDB" id="A0A565BAS5"/>
<reference evidence="1" key="1">
    <citation type="submission" date="2019-07" db="EMBL/GenBank/DDBJ databases">
        <authorList>
            <person name="Dittberner H."/>
        </authorList>
    </citation>
    <scope>NUCLEOTIDE SEQUENCE [LARGE SCALE GENOMIC DNA]</scope>
</reference>